<dbReference type="GeneID" id="36331116"/>
<accession>A0A1X6MVB1</accession>
<sequence length="488" mass="53194">MRFGPRNAYYLRISENTVLPLYIYLDERHIDWMSERVLLHVLEDLRPLVLPKLNAEEDAHLGPGGPANAKRGTVDVHRGDTYQFGYFLRKTDPHAVLVKVRLALCVASTRYFVPAPERPQTAMPPNSPSPEPATAQKGKKRTAKPKKAPSKRSKKPKTKGKRRARGSDEEDDAISISSDPSDDGDALPPGDARVAPRRSMRVRKFVAGGYHGQNEDEEADAIMPDVIDVDVDADVEMAPPDQLPEVEPARLPDEQAAALPPALDDSGLITIDDAEDSASVTVKHEDAEPSLTTLDKQAGPAAPEQPISAGDSAVIVPQKDLQEGDEDKSKLALRLQYQGFNIHGRCLCVIIEPFSSIRAMTRELSRAPSLAPAMAPPGNFSLRAPSIAPPDFVPSGGAARRAQTPLFLPEYDRERSVTPAPAFHQQRSLPPVPLFNASMADSDSDDDAIMNFSQLLQSVGEYRAGLVEDDDEIDGAVLFGDADETREL</sequence>
<dbReference type="OrthoDB" id="5374757at2759"/>
<protein>
    <submittedName>
        <fullName evidence="2">Uncharacterized protein</fullName>
    </submittedName>
</protein>
<keyword evidence="3" id="KW-1185">Reference proteome</keyword>
<feature type="region of interest" description="Disordered" evidence="1">
    <location>
        <begin position="116"/>
        <end position="198"/>
    </location>
</feature>
<dbReference type="PANTHER" id="PTHR40635">
    <property type="match status" value="1"/>
</dbReference>
<organism evidence="2 3">
    <name type="scientific">Postia placenta MAD-698-R-SB12</name>
    <dbReference type="NCBI Taxonomy" id="670580"/>
    <lineage>
        <taxon>Eukaryota</taxon>
        <taxon>Fungi</taxon>
        <taxon>Dikarya</taxon>
        <taxon>Basidiomycota</taxon>
        <taxon>Agaricomycotina</taxon>
        <taxon>Agaricomycetes</taxon>
        <taxon>Polyporales</taxon>
        <taxon>Adustoporiaceae</taxon>
        <taxon>Rhodonia</taxon>
    </lineage>
</organism>
<reference evidence="2 3" key="1">
    <citation type="submission" date="2017-04" db="EMBL/GenBank/DDBJ databases">
        <title>Genome Sequence of the Model Brown-Rot Fungus Postia placenta SB12.</title>
        <authorList>
            <consortium name="DOE Joint Genome Institute"/>
            <person name="Gaskell J."/>
            <person name="Kersten P."/>
            <person name="Larrondo L.F."/>
            <person name="Canessa P."/>
            <person name="Martinez D."/>
            <person name="Hibbett D."/>
            <person name="Schmoll M."/>
            <person name="Kubicek C.P."/>
            <person name="Martinez A.T."/>
            <person name="Yadav J."/>
            <person name="Master E."/>
            <person name="Magnuson J.K."/>
            <person name="James T."/>
            <person name="Yaver D."/>
            <person name="Berka R."/>
            <person name="Labutti K."/>
            <person name="Lipzen A."/>
            <person name="Aerts A."/>
            <person name="Barry K."/>
            <person name="Henrissat B."/>
            <person name="Blanchette R."/>
            <person name="Grigoriev I."/>
            <person name="Cullen D."/>
        </authorList>
    </citation>
    <scope>NUCLEOTIDE SEQUENCE [LARGE SCALE GENOMIC DNA]</scope>
    <source>
        <strain evidence="2 3">MAD-698-R-SB12</strain>
    </source>
</reference>
<dbReference type="EMBL" id="KZ110600">
    <property type="protein sequence ID" value="OSX60291.1"/>
    <property type="molecule type" value="Genomic_DNA"/>
</dbReference>
<evidence type="ECO:0000313" key="2">
    <source>
        <dbReference type="EMBL" id="OSX60291.1"/>
    </source>
</evidence>
<proteinExistence type="predicted"/>
<evidence type="ECO:0000313" key="3">
    <source>
        <dbReference type="Proteomes" id="UP000194127"/>
    </source>
</evidence>
<feature type="region of interest" description="Disordered" evidence="1">
    <location>
        <begin position="279"/>
        <end position="310"/>
    </location>
</feature>
<feature type="compositionally biased region" description="Basic residues" evidence="1">
    <location>
        <begin position="137"/>
        <end position="164"/>
    </location>
</feature>
<dbReference type="PANTHER" id="PTHR40635:SF1">
    <property type="match status" value="1"/>
</dbReference>
<dbReference type="AlphaFoldDB" id="A0A1X6MVB1"/>
<dbReference type="RefSeq" id="XP_024337085.1">
    <property type="nucleotide sequence ID" value="XM_024486167.1"/>
</dbReference>
<name>A0A1X6MVB1_9APHY</name>
<gene>
    <name evidence="2" type="ORF">POSPLADRAFT_1148343</name>
</gene>
<dbReference type="Proteomes" id="UP000194127">
    <property type="component" value="Unassembled WGS sequence"/>
</dbReference>
<evidence type="ECO:0000256" key="1">
    <source>
        <dbReference type="SAM" id="MobiDB-lite"/>
    </source>
</evidence>